<dbReference type="InterPro" id="IPR015943">
    <property type="entry name" value="WD40/YVTN_repeat-like_dom_sf"/>
</dbReference>
<dbReference type="InterPro" id="IPR036322">
    <property type="entry name" value="WD40_repeat_dom_sf"/>
</dbReference>
<dbReference type="Proteomes" id="UP000247810">
    <property type="component" value="Unassembled WGS sequence"/>
</dbReference>
<dbReference type="PANTHER" id="PTHR19848:SF8">
    <property type="entry name" value="F-BOX AND WD REPEAT DOMAIN CONTAINING 7"/>
    <property type="match status" value="1"/>
</dbReference>
<dbReference type="PROSITE" id="PS50082">
    <property type="entry name" value="WD_REPEATS_2"/>
    <property type="match status" value="4"/>
</dbReference>
<dbReference type="Pfam" id="PF00400">
    <property type="entry name" value="WD40"/>
    <property type="match status" value="3"/>
</dbReference>
<evidence type="ECO:0000313" key="4">
    <source>
        <dbReference type="EMBL" id="PYH98084.1"/>
    </source>
</evidence>
<dbReference type="STRING" id="1448320.A0A319DN25"/>
<evidence type="ECO:0000256" key="2">
    <source>
        <dbReference type="ARBA" id="ARBA00022737"/>
    </source>
</evidence>
<dbReference type="SUPFAM" id="SSF50978">
    <property type="entry name" value="WD40 repeat-like"/>
    <property type="match status" value="1"/>
</dbReference>
<feature type="repeat" description="WD" evidence="3">
    <location>
        <begin position="1"/>
        <end position="17"/>
    </location>
</feature>
<evidence type="ECO:0000313" key="5">
    <source>
        <dbReference type="Proteomes" id="UP000247810"/>
    </source>
</evidence>
<dbReference type="VEuPathDB" id="FungiDB:BO71DRAFT_462565"/>
<feature type="repeat" description="WD" evidence="3">
    <location>
        <begin position="156"/>
        <end position="198"/>
    </location>
</feature>
<keyword evidence="1 3" id="KW-0853">WD repeat</keyword>
<evidence type="ECO:0000256" key="3">
    <source>
        <dbReference type="PROSITE-ProRule" id="PRU00221"/>
    </source>
</evidence>
<proteinExistence type="predicted"/>
<accession>A0A319DN25</accession>
<keyword evidence="2" id="KW-0677">Repeat</keyword>
<sequence length="278" mass="31242">DNTIRIWDSTTGATLCIIRSDESLVTGFAFSSTGKLLVCGYVDSTIKVWDTSLGSLLRTFEDEHFIKAVAFSANDKMMRPFEGSLRFSPTSKFLTLSCYSRVWIWDCETGSLLHIFPERHSTIIAFSPDSKQMASLVYKGAAILRDPISGSVLRQFEGHDSHFSCVAFSPDNKRLALGYRYQGEVRIWDVETSELLNTHISHSHAIKAVALPPDGNLIAFASEDHMIQIWDLITDEVRETLKVDSSIQTLSFSETGLFLNTDKDQRHASCSRLTIRVY</sequence>
<reference evidence="4 5" key="1">
    <citation type="submission" date="2018-02" db="EMBL/GenBank/DDBJ databases">
        <title>The genomes of Aspergillus section Nigri reveals drivers in fungal speciation.</title>
        <authorList>
            <consortium name="DOE Joint Genome Institute"/>
            <person name="Vesth T.C."/>
            <person name="Nybo J."/>
            <person name="Theobald S."/>
            <person name="Brandl J."/>
            <person name="Frisvad J.C."/>
            <person name="Nielsen K.F."/>
            <person name="Lyhne E.K."/>
            <person name="Kogle M.E."/>
            <person name="Kuo A."/>
            <person name="Riley R."/>
            <person name="Clum A."/>
            <person name="Nolan M."/>
            <person name="Lipzen A."/>
            <person name="Salamov A."/>
            <person name="Henrissat B."/>
            <person name="Wiebenga A."/>
            <person name="De vries R.P."/>
            <person name="Grigoriev I.V."/>
            <person name="Mortensen U.H."/>
            <person name="Andersen M.R."/>
            <person name="Baker S.E."/>
        </authorList>
    </citation>
    <scope>NUCLEOTIDE SEQUENCE [LARGE SCALE GENOMIC DNA]</scope>
    <source>
        <strain evidence="4 5">CBS 707.79</strain>
    </source>
</reference>
<organism evidence="4 5">
    <name type="scientific">Aspergillus ellipticus CBS 707.79</name>
    <dbReference type="NCBI Taxonomy" id="1448320"/>
    <lineage>
        <taxon>Eukaryota</taxon>
        <taxon>Fungi</taxon>
        <taxon>Dikarya</taxon>
        <taxon>Ascomycota</taxon>
        <taxon>Pezizomycotina</taxon>
        <taxon>Eurotiomycetes</taxon>
        <taxon>Eurotiomycetidae</taxon>
        <taxon>Eurotiales</taxon>
        <taxon>Aspergillaceae</taxon>
        <taxon>Aspergillus</taxon>
        <taxon>Aspergillus subgen. Circumdati</taxon>
    </lineage>
</organism>
<dbReference type="OrthoDB" id="538223at2759"/>
<gene>
    <name evidence="4" type="ORF">BO71DRAFT_462565</name>
</gene>
<dbReference type="CDD" id="cd00200">
    <property type="entry name" value="WD40"/>
    <property type="match status" value="1"/>
</dbReference>
<feature type="repeat" description="WD" evidence="3">
    <location>
        <begin position="199"/>
        <end position="240"/>
    </location>
</feature>
<evidence type="ECO:0000256" key="1">
    <source>
        <dbReference type="ARBA" id="ARBA00022574"/>
    </source>
</evidence>
<dbReference type="InterPro" id="IPR001680">
    <property type="entry name" value="WD40_rpt"/>
</dbReference>
<dbReference type="EMBL" id="KZ825815">
    <property type="protein sequence ID" value="PYH98084.1"/>
    <property type="molecule type" value="Genomic_DNA"/>
</dbReference>
<dbReference type="SMART" id="SM00320">
    <property type="entry name" value="WD40"/>
    <property type="match status" value="5"/>
</dbReference>
<feature type="repeat" description="WD" evidence="3">
    <location>
        <begin position="18"/>
        <end position="59"/>
    </location>
</feature>
<keyword evidence="5" id="KW-1185">Reference proteome</keyword>
<dbReference type="Gene3D" id="2.130.10.10">
    <property type="entry name" value="YVTN repeat-like/Quinoprotein amine dehydrogenase"/>
    <property type="match status" value="3"/>
</dbReference>
<dbReference type="PANTHER" id="PTHR19848">
    <property type="entry name" value="WD40 REPEAT PROTEIN"/>
    <property type="match status" value="1"/>
</dbReference>
<feature type="non-terminal residue" evidence="4">
    <location>
        <position position="1"/>
    </location>
</feature>
<protein>
    <submittedName>
        <fullName evidence="4">WD40 repeat-like protein</fullName>
    </submittedName>
</protein>
<name>A0A319DN25_9EURO</name>
<dbReference type="AlphaFoldDB" id="A0A319DN25"/>
<dbReference type="PROSITE" id="PS50294">
    <property type="entry name" value="WD_REPEATS_REGION"/>
    <property type="match status" value="2"/>
</dbReference>